<dbReference type="Proteomes" id="UP000663760">
    <property type="component" value="Chromosome 18"/>
</dbReference>
<evidence type="ECO:0000313" key="1">
    <source>
        <dbReference type="EMBL" id="CAA7410843.1"/>
    </source>
</evidence>
<evidence type="ECO:0000313" key="2">
    <source>
        <dbReference type="Proteomes" id="UP000663760"/>
    </source>
</evidence>
<keyword evidence="2" id="KW-1185">Reference proteome</keyword>
<name>A0A7I8LL85_SPIIN</name>
<dbReference type="EMBL" id="LR746281">
    <property type="protein sequence ID" value="CAA7410843.1"/>
    <property type="molecule type" value="Genomic_DNA"/>
</dbReference>
<organism evidence="1 2">
    <name type="scientific">Spirodela intermedia</name>
    <name type="common">Intermediate duckweed</name>
    <dbReference type="NCBI Taxonomy" id="51605"/>
    <lineage>
        <taxon>Eukaryota</taxon>
        <taxon>Viridiplantae</taxon>
        <taxon>Streptophyta</taxon>
        <taxon>Embryophyta</taxon>
        <taxon>Tracheophyta</taxon>
        <taxon>Spermatophyta</taxon>
        <taxon>Magnoliopsida</taxon>
        <taxon>Liliopsida</taxon>
        <taxon>Araceae</taxon>
        <taxon>Lemnoideae</taxon>
        <taxon>Spirodela</taxon>
    </lineage>
</organism>
<gene>
    <name evidence="1" type="ORF">SI8410_18021521</name>
</gene>
<protein>
    <submittedName>
        <fullName evidence="1">Uncharacterized protein</fullName>
    </submittedName>
</protein>
<proteinExistence type="predicted"/>
<dbReference type="AlphaFoldDB" id="A0A7I8LL85"/>
<accession>A0A7I8LL85</accession>
<sequence length="56" mass="6353">MLQLFTKWLRQGSTIPTAAPARGTWRRARERAEDAERSARAKKTALRFPLSLSLSP</sequence>
<reference evidence="1" key="1">
    <citation type="submission" date="2020-02" db="EMBL/GenBank/DDBJ databases">
        <authorList>
            <person name="Scholz U."/>
            <person name="Mascher M."/>
            <person name="Fiebig A."/>
        </authorList>
    </citation>
    <scope>NUCLEOTIDE SEQUENCE</scope>
</reference>